<dbReference type="PANTHER" id="PTHR13318">
    <property type="entry name" value="PARTNER OF PAIRED, ISOFORM B-RELATED"/>
    <property type="match status" value="1"/>
</dbReference>
<dbReference type="KEGG" id="cam:101498935"/>
<dbReference type="InterPro" id="IPR036047">
    <property type="entry name" value="F-box-like_dom_sf"/>
</dbReference>
<evidence type="ECO:0000313" key="1">
    <source>
        <dbReference type="Proteomes" id="UP000087171"/>
    </source>
</evidence>
<proteinExistence type="predicted"/>
<reference evidence="2" key="1">
    <citation type="submission" date="2025-08" db="UniProtKB">
        <authorList>
            <consortium name="RefSeq"/>
        </authorList>
    </citation>
    <scope>IDENTIFICATION</scope>
    <source>
        <tissue evidence="2">Etiolated seedlings</tissue>
    </source>
</reference>
<organism evidence="1 2">
    <name type="scientific">Cicer arietinum</name>
    <name type="common">Chickpea</name>
    <name type="synonym">Garbanzo</name>
    <dbReference type="NCBI Taxonomy" id="3827"/>
    <lineage>
        <taxon>Eukaryota</taxon>
        <taxon>Viridiplantae</taxon>
        <taxon>Streptophyta</taxon>
        <taxon>Embryophyta</taxon>
        <taxon>Tracheophyta</taxon>
        <taxon>Spermatophyta</taxon>
        <taxon>Magnoliopsida</taxon>
        <taxon>eudicotyledons</taxon>
        <taxon>Gunneridae</taxon>
        <taxon>Pentapetalae</taxon>
        <taxon>rosids</taxon>
        <taxon>fabids</taxon>
        <taxon>Fabales</taxon>
        <taxon>Fabaceae</taxon>
        <taxon>Papilionoideae</taxon>
        <taxon>50 kb inversion clade</taxon>
        <taxon>NPAAA clade</taxon>
        <taxon>Hologalegina</taxon>
        <taxon>IRL clade</taxon>
        <taxon>Cicereae</taxon>
        <taxon>Cicer</taxon>
    </lineage>
</organism>
<dbReference type="GO" id="GO:0019005">
    <property type="term" value="C:SCF ubiquitin ligase complex"/>
    <property type="evidence" value="ECO:0007669"/>
    <property type="project" value="TreeGrafter"/>
</dbReference>
<dbReference type="Gene3D" id="3.80.10.10">
    <property type="entry name" value="Ribonuclease Inhibitor"/>
    <property type="match status" value="2"/>
</dbReference>
<dbReference type="InterPro" id="IPR032675">
    <property type="entry name" value="LRR_dom_sf"/>
</dbReference>
<sequence length="502" mass="55856">MQKKEQHKNRKTLFASSLNFLTSTGNASKTMSFQPFLNSNNKNPNFTSPPLKTWLNSKTTESFNPMVLAMHLHSLSDPNSKTLIPNFDLTLLLSDEILLKIISKLPNSQHKSNSLVCKRWLNLQGRLIRSLKIFDLNFVLSGRLIHRFPNLTHVDLVPSTFVVSPQNGVVLLTHSVVSMRVDTLWCFGEVEKNLLPVQAIDKGLKEVAKGCPNLRKLEVTGGSEEGLITIGEECVTLMELEIQKCNDDILRGVAACKNLQVVKLIGCVDGFYESVVSDIGLTILAQGCKRLVKLELVGCEGSFDGIKAIGTCCLMLEELVFVDHRMDDGWLAGVSYCENLKTLRFVSCKVIDGNPGLEEHLGFCIALERLHFQKCQLRDKNAMGAAFSVCRAARDVVLQDCWGLDDSIFSLAVVCRRVKLFDLEGCSLLTTEGLESVIESWKELECLRVVSCKNIKDSDISSALATLFTTLKELKWRPDTKHLLPSSLAEVNMGKKGGKFFK</sequence>
<accession>A0A1S2Z7B7</accession>
<dbReference type="eggNOG" id="KOG1947">
    <property type="taxonomic scope" value="Eukaryota"/>
</dbReference>
<dbReference type="SUPFAM" id="SSF81383">
    <property type="entry name" value="F-box domain"/>
    <property type="match status" value="1"/>
</dbReference>
<dbReference type="PANTHER" id="PTHR13318:SF244">
    <property type="entry name" value="F-BOX PLANT-LIKE PROTEIN"/>
    <property type="match status" value="1"/>
</dbReference>
<name>A0A1S2Z7B7_CICAR</name>
<dbReference type="CDD" id="cd22159">
    <property type="entry name" value="F-box_AtTIR1-like"/>
    <property type="match status" value="1"/>
</dbReference>
<keyword evidence="1" id="KW-1185">Reference proteome</keyword>
<dbReference type="PaxDb" id="3827-XP_004516334.1"/>
<evidence type="ECO:0000313" key="2">
    <source>
        <dbReference type="RefSeq" id="XP_004516334.1"/>
    </source>
</evidence>
<protein>
    <submittedName>
        <fullName evidence="2">F-box protein At5g07670-like</fullName>
    </submittedName>
</protein>
<gene>
    <name evidence="2" type="primary">LOC101498935</name>
</gene>
<dbReference type="Proteomes" id="UP000087171">
    <property type="component" value="Unplaced"/>
</dbReference>
<dbReference type="SUPFAM" id="SSF52047">
    <property type="entry name" value="RNI-like"/>
    <property type="match status" value="2"/>
</dbReference>
<dbReference type="AlphaFoldDB" id="A0A1S2Z7B7"/>
<dbReference type="FunFam" id="3.80.10.10:FF:001006">
    <property type="entry name" value="F-box protein"/>
    <property type="match status" value="1"/>
</dbReference>
<dbReference type="GeneID" id="101498935"/>
<dbReference type="FunFam" id="3.80.10.10:FF:001445">
    <property type="entry name" value="F-box protein At5g51380"/>
    <property type="match status" value="1"/>
</dbReference>
<dbReference type="RefSeq" id="XP_004516334.1">
    <property type="nucleotide sequence ID" value="XM_004516277.3"/>
</dbReference>
<dbReference type="GO" id="GO:0031146">
    <property type="term" value="P:SCF-dependent proteasomal ubiquitin-dependent protein catabolic process"/>
    <property type="evidence" value="ECO:0007669"/>
    <property type="project" value="TreeGrafter"/>
</dbReference>
<dbReference type="OrthoDB" id="550575at2759"/>